<accession>A0A5B8T2T7</accession>
<evidence type="ECO:0000259" key="4">
    <source>
        <dbReference type="Pfam" id="PF17802"/>
    </source>
</evidence>
<dbReference type="Pfam" id="PF17802">
    <property type="entry name" value="SpaA"/>
    <property type="match status" value="2"/>
</dbReference>
<dbReference type="EMBL" id="JARGDN010000015">
    <property type="protein sequence ID" value="MDG9734202.1"/>
    <property type="molecule type" value="Genomic_DNA"/>
</dbReference>
<evidence type="ECO:0000259" key="3">
    <source>
        <dbReference type="Pfam" id="PF16555"/>
    </source>
</evidence>
<keyword evidence="8" id="KW-1185">Reference proteome</keyword>
<evidence type="ECO:0000256" key="1">
    <source>
        <dbReference type="SAM" id="Phobius"/>
    </source>
</evidence>
<evidence type="ECO:0000256" key="2">
    <source>
        <dbReference type="SAM" id="SignalP"/>
    </source>
</evidence>
<feature type="domain" description="Gram-positive pilin subunit D1 N-terminal" evidence="3">
    <location>
        <begin position="30"/>
        <end position="204"/>
    </location>
</feature>
<dbReference type="AlphaFoldDB" id="A0A5B8T2T7"/>
<dbReference type="GeneID" id="64345693"/>
<dbReference type="EMBL" id="CP042383">
    <property type="protein sequence ID" value="QEA41350.1"/>
    <property type="molecule type" value="Genomic_DNA"/>
</dbReference>
<dbReference type="Proteomes" id="UP000321296">
    <property type="component" value="Chromosome"/>
</dbReference>
<dbReference type="Proteomes" id="UP001529201">
    <property type="component" value="Unassembled WGS sequence"/>
</dbReference>
<keyword evidence="1" id="KW-0472">Membrane</keyword>
<evidence type="ECO:0000313" key="7">
    <source>
        <dbReference type="Proteomes" id="UP000321296"/>
    </source>
</evidence>
<keyword evidence="2" id="KW-0732">Signal</keyword>
<evidence type="ECO:0000313" key="8">
    <source>
        <dbReference type="Proteomes" id="UP001529201"/>
    </source>
</evidence>
<feature type="signal peptide" evidence="2">
    <location>
        <begin position="1"/>
        <end position="23"/>
    </location>
</feature>
<dbReference type="InterPro" id="IPR041033">
    <property type="entry name" value="SpaA_PFL_dom_1"/>
</dbReference>
<proteinExistence type="predicted"/>
<feature type="chain" id="PRO_5022699717" evidence="2">
    <location>
        <begin position="24"/>
        <end position="851"/>
    </location>
</feature>
<evidence type="ECO:0000313" key="6">
    <source>
        <dbReference type="EMBL" id="QEA41350.1"/>
    </source>
</evidence>
<reference evidence="6 7" key="1">
    <citation type="submission" date="2019-06" db="EMBL/GenBank/DDBJ databases">
        <title>Genome analyses of bacteria isolated from kimchi.</title>
        <authorList>
            <person name="Lee S."/>
            <person name="Ahn S."/>
            <person name="Roh S."/>
        </authorList>
    </citation>
    <scope>NUCLEOTIDE SEQUENCE [LARGE SCALE GENOMIC DNA]</scope>
    <source>
        <strain evidence="6 7">CBA3630</strain>
    </source>
</reference>
<organism evidence="6 7">
    <name type="scientific">Leuconostoc pseudomesenteroides</name>
    <dbReference type="NCBI Taxonomy" id="33968"/>
    <lineage>
        <taxon>Bacteria</taxon>
        <taxon>Bacillati</taxon>
        <taxon>Bacillota</taxon>
        <taxon>Bacilli</taxon>
        <taxon>Lactobacillales</taxon>
        <taxon>Lactobacillaceae</taxon>
        <taxon>Leuconostoc</taxon>
    </lineage>
</organism>
<dbReference type="RefSeq" id="WP_147651127.1">
    <property type="nucleotide sequence ID" value="NZ_CP042383.1"/>
</dbReference>
<dbReference type="KEGG" id="lpse:FGL85_01840"/>
<protein>
    <submittedName>
        <fullName evidence="5">SpaA isopeptide-forming pilin-related protein</fullName>
    </submittedName>
</protein>
<reference evidence="5 8" key="2">
    <citation type="submission" date="2023-02" db="EMBL/GenBank/DDBJ databases">
        <title>Antimicrobial susceptibility testing and tentative epidemiological cut-off values for Lactobacillaceae family species intended for ingestion.</title>
        <authorList>
            <person name="Noehr-Meldgaard K."/>
            <person name="Struve C."/>
            <person name="Ingmer H."/>
            <person name="Koza A."/>
            <person name="Al-Nakeeb K."/>
            <person name="Agersoe Y."/>
        </authorList>
    </citation>
    <scope>NUCLEOTIDE SEQUENCE [LARGE SCALE GENOMIC DNA]</scope>
    <source>
        <strain evidence="5 8">DSM 20193</strain>
    </source>
</reference>
<dbReference type="InterPro" id="IPR032364">
    <property type="entry name" value="GramPos_pilinD1_N"/>
</dbReference>
<name>A0A5B8T2T7_LEUPS</name>
<keyword evidence="1" id="KW-1133">Transmembrane helix</keyword>
<dbReference type="InterPro" id="IPR013783">
    <property type="entry name" value="Ig-like_fold"/>
</dbReference>
<dbReference type="Gene3D" id="2.60.40.10">
    <property type="entry name" value="Immunoglobulins"/>
    <property type="match status" value="3"/>
</dbReference>
<gene>
    <name evidence="6" type="ORF">FGL85_01840</name>
    <name evidence="5" type="ORF">P1N92_08800</name>
</gene>
<feature type="domain" description="SpaA-like prealbumin fold" evidence="4">
    <location>
        <begin position="229"/>
        <end position="364"/>
    </location>
</feature>
<dbReference type="Pfam" id="PF16555">
    <property type="entry name" value="GramPos_pilinD1"/>
    <property type="match status" value="1"/>
</dbReference>
<feature type="domain" description="SpaA-like prealbumin fold" evidence="4">
    <location>
        <begin position="729"/>
        <end position="776"/>
    </location>
</feature>
<dbReference type="Gene3D" id="2.60.40.740">
    <property type="match status" value="2"/>
</dbReference>
<feature type="transmembrane region" description="Helical" evidence="1">
    <location>
        <begin position="811"/>
        <end position="833"/>
    </location>
</feature>
<keyword evidence="1" id="KW-0812">Transmembrane</keyword>
<sequence>MKHIILTGVLLAPMTLSSGIVIASSTQPSATDVIINKVVSETDINDAQNIHTNDGTEISGDWAAQAGAKFTVYKLPSDAIAGYDAEATDKPKIKTSYQEYLEVVAVTVVDNDEITSPWTIKVKDGKESDFKTFLNNAGDVSKVEQDSSTEFTTDSDGKITLDNLADGHYVAFETGVKPNTKTHAVPMVISLPMMDRNGSGETTWFDDGSHPYNLYAKNYSDTANLTVKKVAENGTTAVGGAWVGLLNISDIADEVKSGTLLQDAVSQLTHDMQGKTFENEAALKTAISTWIDKMKTDHFFTDDQATIAQNLLVTKTSYVKTDSEGKAKYLDLDPGSSYYVAELVAPKGYMANGKLQQVNLSAAEGGNTEDVTAGYGATDNDIYYQGATFNLVNYGDVDIEKTVDTNQDNVFGTSESEQSGISRGEDFTWRLKSDVDADIADYKKYDIVDNMPYQVDWLTADIGLDYDNDGKVDESLAKILSDIGSKNGMTGDGLAYDSDNASTGITFAEGSTWTTDDIKISGTTSKYEFDTDNRVVKDDAQNGTLTISLTAAGRAKLATLLQNHNGNEYSAKLIIDLGSRANRAAQAGEIENEVEVNVDNGYITNTDKDTEKTYTAGWEIIKTDGNANFNGTTLTNALSGAGFDLAMKVTADNKEAVWGLLYENTANGHKNPDESGKNNFANKDAFEMWLEAQIDPYVYFMHVAEDGKAMAGMTASDDMTMGDIIWSIYPENATTHITGDDGYLQYCGLAGGDYKLIESKVPSGYKKMADKTFTLSGKTSEDNGLNGKGTGVINGHADESDVNIVNYKKSMFPVTGGIGMIGALLVGAMLMIASRIKKRKAGEQTTTLIRK</sequence>
<evidence type="ECO:0000313" key="5">
    <source>
        <dbReference type="EMBL" id="MDG9734202.1"/>
    </source>
</evidence>